<comment type="caution">
    <text evidence="2">The sequence shown here is derived from an EMBL/GenBank/DDBJ whole genome shotgun (WGS) entry which is preliminary data.</text>
</comment>
<evidence type="ECO:0000256" key="1">
    <source>
        <dbReference type="SAM" id="Phobius"/>
    </source>
</evidence>
<dbReference type="EMBL" id="SEUK01000031">
    <property type="protein sequence ID" value="KAA1165475.1"/>
    <property type="molecule type" value="Genomic_DNA"/>
</dbReference>
<feature type="transmembrane region" description="Helical" evidence="1">
    <location>
        <begin position="46"/>
        <end position="68"/>
    </location>
</feature>
<sequence>MEQFKFKPFMQVIIGAVVFFIILIGVYSFTFFNVGNFVNSESWSHFGGFFGGVAAPFLSFLSIIVIYMSTKLQLAQNNDEIKRGQLHSETQLDLAQFTVLENKIQNYLQVKQDIQGIVSHPDVKKALEQSDTTFIFEPRKVGSYVEYGDYIFPQQINSLEILKYLGGVFKDEKGNTDISKVVDLVMTNNQFLVQNQIQSITSAIAHILIIEDKLTEKKYPSYLLKYHFSFMFSIANTLWDYGLIDPIHFRRISLYTCMPHRPSDLTKMPKSIEETIYQSLKNDCEELEDISKYTFSNKFHSDNHTYFEVVGSDKNYIFSPKKGWYETQLTLETFLTPFPAN</sequence>
<keyword evidence="1" id="KW-0812">Transmembrane</keyword>
<accession>A0AB73BM39</accession>
<reference evidence="2 3" key="1">
    <citation type="submission" date="2019-01" db="EMBL/GenBank/DDBJ databases">
        <title>Genome sequences of marine Pseudoalteromonas species.</title>
        <authorList>
            <person name="Boraston A.B."/>
            <person name="Hehemann J.-H."/>
            <person name="Vickers C.J."/>
            <person name="Salama-Alber O."/>
            <person name="Abe K."/>
            <person name="Hettle A.J."/>
        </authorList>
    </citation>
    <scope>NUCLEOTIDE SEQUENCE [LARGE SCALE GENOMIC DNA]</scope>
    <source>
        <strain evidence="2 3">PS42</strain>
    </source>
</reference>
<proteinExistence type="predicted"/>
<gene>
    <name evidence="2" type="ORF">EU508_00650</name>
</gene>
<protein>
    <recommendedName>
        <fullName evidence="4">Phage abortive infection protein</fullName>
    </recommendedName>
</protein>
<keyword evidence="1" id="KW-1133">Transmembrane helix</keyword>
<feature type="transmembrane region" description="Helical" evidence="1">
    <location>
        <begin position="12"/>
        <end position="34"/>
    </location>
</feature>
<dbReference type="RefSeq" id="WP_149613302.1">
    <property type="nucleotide sequence ID" value="NZ_SEUK01000031.1"/>
</dbReference>
<dbReference type="AlphaFoldDB" id="A0AB73BM39"/>
<dbReference type="Proteomes" id="UP000324162">
    <property type="component" value="Unassembled WGS sequence"/>
</dbReference>
<evidence type="ECO:0000313" key="3">
    <source>
        <dbReference type="Proteomes" id="UP000324162"/>
    </source>
</evidence>
<evidence type="ECO:0000313" key="2">
    <source>
        <dbReference type="EMBL" id="KAA1165475.1"/>
    </source>
</evidence>
<evidence type="ECO:0008006" key="4">
    <source>
        <dbReference type="Google" id="ProtNLM"/>
    </source>
</evidence>
<name>A0AB73BM39_9GAMM</name>
<keyword evidence="1" id="KW-0472">Membrane</keyword>
<organism evidence="2 3">
    <name type="scientific">Pseudoalteromonas fuliginea</name>
    <dbReference type="NCBI Taxonomy" id="1872678"/>
    <lineage>
        <taxon>Bacteria</taxon>
        <taxon>Pseudomonadati</taxon>
        <taxon>Pseudomonadota</taxon>
        <taxon>Gammaproteobacteria</taxon>
        <taxon>Alteromonadales</taxon>
        <taxon>Pseudoalteromonadaceae</taxon>
        <taxon>Pseudoalteromonas</taxon>
    </lineage>
</organism>